<dbReference type="EMBL" id="UINC01044566">
    <property type="protein sequence ID" value="SVB50185.1"/>
    <property type="molecule type" value="Genomic_DNA"/>
</dbReference>
<dbReference type="Gene3D" id="1.20.5.340">
    <property type="match status" value="1"/>
</dbReference>
<sequence>MPKPDIHQLEERVLALMGEFRRLKEENQGLSCQIDQLSREKKAMAKDKNLNQSKQDRLSQLETVNRKNEKDRKAMRTKVHSLLKNLEKFNLT</sequence>
<name>A0A382EI80_9ZZZZ</name>
<reference evidence="2" key="1">
    <citation type="submission" date="2018-05" db="EMBL/GenBank/DDBJ databases">
        <authorList>
            <person name="Lanie J.A."/>
            <person name="Ng W.-L."/>
            <person name="Kazmierczak K.M."/>
            <person name="Andrzejewski T.M."/>
            <person name="Davidsen T.M."/>
            <person name="Wayne K.J."/>
            <person name="Tettelin H."/>
            <person name="Glass J.I."/>
            <person name="Rusch D."/>
            <person name="Podicherti R."/>
            <person name="Tsui H.-C.T."/>
            <person name="Winkler M.E."/>
        </authorList>
    </citation>
    <scope>NUCLEOTIDE SEQUENCE</scope>
</reference>
<feature type="region of interest" description="Disordered" evidence="1">
    <location>
        <begin position="43"/>
        <end position="74"/>
    </location>
</feature>
<accession>A0A382EI80</accession>
<gene>
    <name evidence="2" type="ORF">METZ01_LOCUS203039</name>
</gene>
<evidence type="ECO:0008006" key="3">
    <source>
        <dbReference type="Google" id="ProtNLM"/>
    </source>
</evidence>
<proteinExistence type="predicted"/>
<dbReference type="AlphaFoldDB" id="A0A382EI80"/>
<protein>
    <recommendedName>
        <fullName evidence="3">Cell division protein ZapB</fullName>
    </recommendedName>
</protein>
<evidence type="ECO:0000313" key="2">
    <source>
        <dbReference type="EMBL" id="SVB50185.1"/>
    </source>
</evidence>
<evidence type="ECO:0000256" key="1">
    <source>
        <dbReference type="SAM" id="MobiDB-lite"/>
    </source>
</evidence>
<organism evidence="2">
    <name type="scientific">marine metagenome</name>
    <dbReference type="NCBI Taxonomy" id="408172"/>
    <lineage>
        <taxon>unclassified sequences</taxon>
        <taxon>metagenomes</taxon>
        <taxon>ecological metagenomes</taxon>
    </lineage>
</organism>